<evidence type="ECO:0000256" key="3">
    <source>
        <dbReference type="ARBA" id="ARBA00012438"/>
    </source>
</evidence>
<dbReference type="GO" id="GO:0000155">
    <property type="term" value="F:phosphorelay sensor kinase activity"/>
    <property type="evidence" value="ECO:0007669"/>
    <property type="project" value="InterPro"/>
</dbReference>
<comment type="caution">
    <text evidence="14">The sequence shown here is derived from an EMBL/GenBank/DDBJ whole genome shotgun (WGS) entry which is preliminary data.</text>
</comment>
<dbReference type="Gene3D" id="6.10.340.10">
    <property type="match status" value="1"/>
</dbReference>
<evidence type="ECO:0000259" key="13">
    <source>
        <dbReference type="PROSITE" id="PS50885"/>
    </source>
</evidence>
<evidence type="ECO:0000256" key="4">
    <source>
        <dbReference type="ARBA" id="ARBA00022553"/>
    </source>
</evidence>
<keyword evidence="7 14" id="KW-0418">Kinase</keyword>
<evidence type="ECO:0000256" key="6">
    <source>
        <dbReference type="ARBA" id="ARBA00022692"/>
    </source>
</evidence>
<dbReference type="InterPro" id="IPR005467">
    <property type="entry name" value="His_kinase_dom"/>
</dbReference>
<dbReference type="PRINTS" id="PR00344">
    <property type="entry name" value="BCTRLSENSOR"/>
</dbReference>
<evidence type="ECO:0000256" key="2">
    <source>
        <dbReference type="ARBA" id="ARBA00004236"/>
    </source>
</evidence>
<dbReference type="RefSeq" id="WP_061681147.1">
    <property type="nucleotide sequence ID" value="NZ_LRAD01000006.1"/>
</dbReference>
<accession>A0A150HIC6</accession>
<dbReference type="CDD" id="cd00075">
    <property type="entry name" value="HATPase"/>
    <property type="match status" value="1"/>
</dbReference>
<evidence type="ECO:0000256" key="1">
    <source>
        <dbReference type="ARBA" id="ARBA00000085"/>
    </source>
</evidence>
<dbReference type="Gene3D" id="1.10.287.130">
    <property type="match status" value="1"/>
</dbReference>
<feature type="domain" description="Histidine kinase" evidence="12">
    <location>
        <begin position="155"/>
        <end position="370"/>
    </location>
</feature>
<dbReference type="Pfam" id="PF02518">
    <property type="entry name" value="HATPase_c"/>
    <property type="match status" value="1"/>
</dbReference>
<reference evidence="14 15" key="1">
    <citation type="submission" date="2016-01" db="EMBL/GenBank/DDBJ databases">
        <title>Draft genome sequences of Microbacterium laevaniformans LCDC 91-0039 and the type strain of Microbacterium hominis LCDC 84-209.</title>
        <authorList>
            <person name="Bernier A.-M."/>
            <person name="Bernard K."/>
        </authorList>
    </citation>
    <scope>NUCLEOTIDE SEQUENCE [LARGE SCALE GENOMIC DNA]</scope>
    <source>
        <strain evidence="14 15">LCDC 91-0039</strain>
    </source>
</reference>
<keyword evidence="10 11" id="KW-0472">Membrane</keyword>
<keyword evidence="6 11" id="KW-0812">Transmembrane</keyword>
<dbReference type="SMART" id="SM00304">
    <property type="entry name" value="HAMP"/>
    <property type="match status" value="1"/>
</dbReference>
<dbReference type="SUPFAM" id="SSF158472">
    <property type="entry name" value="HAMP domain-like"/>
    <property type="match status" value="1"/>
</dbReference>
<comment type="catalytic activity">
    <reaction evidence="1">
        <text>ATP + protein L-histidine = ADP + protein N-phospho-L-histidine.</text>
        <dbReference type="EC" id="2.7.13.3"/>
    </reaction>
</comment>
<dbReference type="InterPro" id="IPR003661">
    <property type="entry name" value="HisK_dim/P_dom"/>
</dbReference>
<dbReference type="Gene3D" id="3.30.565.10">
    <property type="entry name" value="Histidine kinase-like ATPase, C-terminal domain"/>
    <property type="match status" value="1"/>
</dbReference>
<proteinExistence type="predicted"/>
<keyword evidence="5 14" id="KW-0808">Transferase</keyword>
<keyword evidence="15" id="KW-1185">Reference proteome</keyword>
<dbReference type="AlphaFoldDB" id="A0A150HIC6"/>
<evidence type="ECO:0000313" key="15">
    <source>
        <dbReference type="Proteomes" id="UP000075357"/>
    </source>
</evidence>
<dbReference type="Pfam" id="PF00672">
    <property type="entry name" value="HAMP"/>
    <property type="match status" value="1"/>
</dbReference>
<dbReference type="SUPFAM" id="SSF47384">
    <property type="entry name" value="Homodimeric domain of signal transducing histidine kinase"/>
    <property type="match status" value="1"/>
</dbReference>
<keyword evidence="4" id="KW-0597">Phosphoprotein</keyword>
<dbReference type="STRING" id="36807.Mlaev_00156"/>
<evidence type="ECO:0000259" key="12">
    <source>
        <dbReference type="PROSITE" id="PS50109"/>
    </source>
</evidence>
<dbReference type="SMART" id="SM00388">
    <property type="entry name" value="HisKA"/>
    <property type="match status" value="1"/>
</dbReference>
<dbReference type="CDD" id="cd00082">
    <property type="entry name" value="HisKA"/>
    <property type="match status" value="1"/>
</dbReference>
<dbReference type="EMBL" id="LRAD01000006">
    <property type="protein sequence ID" value="KXZ61821.1"/>
    <property type="molecule type" value="Genomic_DNA"/>
</dbReference>
<dbReference type="InterPro" id="IPR036890">
    <property type="entry name" value="HATPase_C_sf"/>
</dbReference>
<dbReference type="InterPro" id="IPR003660">
    <property type="entry name" value="HAMP_dom"/>
</dbReference>
<evidence type="ECO:0000256" key="8">
    <source>
        <dbReference type="ARBA" id="ARBA00022989"/>
    </source>
</evidence>
<sequence>MIIPAGAPVVRGIAARLVIAMTLVVIAGGVTAFLVATLVGPALFLQHVTESGGASQDAIGHAEEAFRSASTLATTIALGSATVTSVAASVFLARRIGASLRTMAEASTRLATGRLDTRVAAPGVGAEFDQLALAFNAMADRLDRDEQLRRRLTADVAHELRTPVATIAATLDALDDDVQQLTPATTAVLRAQASRLTRLSADLTAVSRADSGNLHLHRQPLAPGSILSAAAAAATGAYAAAGVALVVDAPHLPDLSVDPDRLGQVFANLLDNALRHTPAGGTVRLSAARTPTGVRFVVADDGEGIDHAHLPHLFERFYRVDSARDRAHGGSGIGLSVTRALVHAHGGTIAAHSAGPGHGAEFLIELPFDGERAPRGAHLQ</sequence>
<organism evidence="14 15">
    <name type="scientific">Microbacterium laevaniformans</name>
    <dbReference type="NCBI Taxonomy" id="36807"/>
    <lineage>
        <taxon>Bacteria</taxon>
        <taxon>Bacillati</taxon>
        <taxon>Actinomycetota</taxon>
        <taxon>Actinomycetes</taxon>
        <taxon>Micrococcales</taxon>
        <taxon>Microbacteriaceae</taxon>
        <taxon>Microbacterium</taxon>
    </lineage>
</organism>
<evidence type="ECO:0000313" key="14">
    <source>
        <dbReference type="EMBL" id="KXZ61821.1"/>
    </source>
</evidence>
<dbReference type="CDD" id="cd06225">
    <property type="entry name" value="HAMP"/>
    <property type="match status" value="1"/>
</dbReference>
<dbReference type="GO" id="GO:0005886">
    <property type="term" value="C:plasma membrane"/>
    <property type="evidence" value="ECO:0007669"/>
    <property type="project" value="UniProtKB-SubCell"/>
</dbReference>
<protein>
    <recommendedName>
        <fullName evidence="3">histidine kinase</fullName>
        <ecNumber evidence="3">2.7.13.3</ecNumber>
    </recommendedName>
</protein>
<evidence type="ECO:0000256" key="10">
    <source>
        <dbReference type="ARBA" id="ARBA00023136"/>
    </source>
</evidence>
<gene>
    <name evidence="14" type="primary">baeS_1</name>
    <name evidence="14" type="ORF">Mlaev_00156</name>
</gene>
<dbReference type="EC" id="2.7.13.3" evidence="3"/>
<dbReference type="PROSITE" id="PS50109">
    <property type="entry name" value="HIS_KIN"/>
    <property type="match status" value="1"/>
</dbReference>
<dbReference type="Pfam" id="PF00512">
    <property type="entry name" value="HisKA"/>
    <property type="match status" value="1"/>
</dbReference>
<name>A0A150HIC6_9MICO</name>
<dbReference type="PANTHER" id="PTHR45436">
    <property type="entry name" value="SENSOR HISTIDINE KINASE YKOH"/>
    <property type="match status" value="1"/>
</dbReference>
<evidence type="ECO:0000256" key="7">
    <source>
        <dbReference type="ARBA" id="ARBA00022777"/>
    </source>
</evidence>
<dbReference type="InterPro" id="IPR036097">
    <property type="entry name" value="HisK_dim/P_sf"/>
</dbReference>
<comment type="subcellular location">
    <subcellularLocation>
        <location evidence="2">Cell membrane</location>
    </subcellularLocation>
</comment>
<evidence type="ECO:0000256" key="5">
    <source>
        <dbReference type="ARBA" id="ARBA00022679"/>
    </source>
</evidence>
<dbReference type="InterPro" id="IPR004358">
    <property type="entry name" value="Sig_transdc_His_kin-like_C"/>
</dbReference>
<dbReference type="SMART" id="SM00387">
    <property type="entry name" value="HATPase_c"/>
    <property type="match status" value="1"/>
</dbReference>
<evidence type="ECO:0000256" key="9">
    <source>
        <dbReference type="ARBA" id="ARBA00023012"/>
    </source>
</evidence>
<keyword evidence="8 11" id="KW-1133">Transmembrane helix</keyword>
<evidence type="ECO:0000256" key="11">
    <source>
        <dbReference type="SAM" id="Phobius"/>
    </source>
</evidence>
<dbReference type="FunFam" id="3.30.565.10:FF:000006">
    <property type="entry name" value="Sensor histidine kinase WalK"/>
    <property type="match status" value="1"/>
</dbReference>
<feature type="transmembrane region" description="Helical" evidence="11">
    <location>
        <begin position="17"/>
        <end position="39"/>
    </location>
</feature>
<keyword evidence="9" id="KW-0902">Two-component regulatory system</keyword>
<dbReference type="PROSITE" id="PS50885">
    <property type="entry name" value="HAMP"/>
    <property type="match status" value="1"/>
</dbReference>
<dbReference type="InterPro" id="IPR050428">
    <property type="entry name" value="TCS_sensor_his_kinase"/>
</dbReference>
<feature type="transmembrane region" description="Helical" evidence="11">
    <location>
        <begin position="72"/>
        <end position="93"/>
    </location>
</feature>
<dbReference type="SUPFAM" id="SSF55874">
    <property type="entry name" value="ATPase domain of HSP90 chaperone/DNA topoisomerase II/histidine kinase"/>
    <property type="match status" value="1"/>
</dbReference>
<dbReference type="InterPro" id="IPR003594">
    <property type="entry name" value="HATPase_dom"/>
</dbReference>
<feature type="domain" description="HAMP" evidence="13">
    <location>
        <begin position="94"/>
        <end position="147"/>
    </location>
</feature>
<dbReference type="PATRIC" id="fig|36807.3.peg.161"/>
<dbReference type="Proteomes" id="UP000075357">
    <property type="component" value="Unassembled WGS sequence"/>
</dbReference>
<dbReference type="PANTHER" id="PTHR45436:SF5">
    <property type="entry name" value="SENSOR HISTIDINE KINASE TRCS"/>
    <property type="match status" value="1"/>
</dbReference>